<comment type="similarity">
    <text evidence="1">Belongs to the peptidase A1 family.</text>
</comment>
<organism evidence="6 7">
    <name type="scientific">Xylaria bambusicola</name>
    <dbReference type="NCBI Taxonomy" id="326684"/>
    <lineage>
        <taxon>Eukaryota</taxon>
        <taxon>Fungi</taxon>
        <taxon>Dikarya</taxon>
        <taxon>Ascomycota</taxon>
        <taxon>Pezizomycotina</taxon>
        <taxon>Sordariomycetes</taxon>
        <taxon>Xylariomycetidae</taxon>
        <taxon>Xylariales</taxon>
        <taxon>Xylariaceae</taxon>
        <taxon>Xylaria</taxon>
    </lineage>
</organism>
<dbReference type="PANTHER" id="PTHR47966">
    <property type="entry name" value="BETA-SITE APP-CLEAVING ENZYME, ISOFORM A-RELATED"/>
    <property type="match status" value="1"/>
</dbReference>
<evidence type="ECO:0000313" key="7">
    <source>
        <dbReference type="Proteomes" id="UP001305414"/>
    </source>
</evidence>
<feature type="chain" id="PRO_5042856455" description="Peptidase A1 domain-containing protein" evidence="4">
    <location>
        <begin position="19"/>
        <end position="415"/>
    </location>
</feature>
<dbReference type="InterPro" id="IPR033121">
    <property type="entry name" value="PEPTIDASE_A1"/>
</dbReference>
<evidence type="ECO:0000256" key="3">
    <source>
        <dbReference type="PIRSR" id="PIRSR601461-2"/>
    </source>
</evidence>
<proteinExistence type="inferred from homology"/>
<evidence type="ECO:0000256" key="1">
    <source>
        <dbReference type="ARBA" id="ARBA00007447"/>
    </source>
</evidence>
<comment type="caution">
    <text evidence="6">The sequence shown here is derived from an EMBL/GenBank/DDBJ whole genome shotgun (WGS) entry which is preliminary data.</text>
</comment>
<sequence>MHPIAIFLLLSFIPLLSARATLLRRWGPANLVPITAKKSPEGNFFDVEITLGDTVLKLLADTGSSDLWVARTGFQCFDRMNNTQLAPSEVCMYEHVPKYDPLASLTFSKLNNLTFGASYGAGIALGAVGTEEVKIAGFSVHNQTIGVADRITIPGDGVSSGILGLGYPLLTSAHPGNTVANDTLSLLTNKVLYDPLLFRMHAQGLIPSWFSLKLDRLLKGQSIGRGGTLGLGLLPDVRTNGSFVTAPVEVTDALPVELTGGKISEWTLTVDGAIWGNGDYSGAVETNTTRFQAVVDSGNFFNQLPREIADQVNAEFTPPASYDFATDSYPVSCDAVPPSFSIVISGTAFSQHPNDMIFQLPSGTCVSTIKRSAMGEGITLNFLGASWLQNVVAVFDFGKDEMRFARRADSSARCT</sequence>
<evidence type="ECO:0000256" key="4">
    <source>
        <dbReference type="SAM" id="SignalP"/>
    </source>
</evidence>
<evidence type="ECO:0000259" key="5">
    <source>
        <dbReference type="PROSITE" id="PS51767"/>
    </source>
</evidence>
<feature type="domain" description="Peptidase A1" evidence="5">
    <location>
        <begin position="45"/>
        <end position="405"/>
    </location>
</feature>
<gene>
    <name evidence="6" type="ORF">RRF57_008819</name>
</gene>
<feature type="disulfide bond" evidence="3">
    <location>
        <begin position="333"/>
        <end position="365"/>
    </location>
</feature>
<accession>A0AAN7UIJ7</accession>
<dbReference type="Pfam" id="PF00026">
    <property type="entry name" value="Asp"/>
    <property type="match status" value="1"/>
</dbReference>
<dbReference type="Gene3D" id="2.40.70.10">
    <property type="entry name" value="Acid Proteases"/>
    <property type="match status" value="2"/>
</dbReference>
<dbReference type="PANTHER" id="PTHR47966:SF47">
    <property type="entry name" value="ENDOPEPTIDASE, PUTATIVE (AFU_ORTHOLOGUE AFUA_3G01220)-RELATED"/>
    <property type="match status" value="1"/>
</dbReference>
<dbReference type="Proteomes" id="UP001305414">
    <property type="component" value="Unassembled WGS sequence"/>
</dbReference>
<feature type="signal peptide" evidence="4">
    <location>
        <begin position="1"/>
        <end position="18"/>
    </location>
</feature>
<dbReference type="GO" id="GO:0006508">
    <property type="term" value="P:proteolysis"/>
    <property type="evidence" value="ECO:0007669"/>
    <property type="project" value="InterPro"/>
</dbReference>
<name>A0AAN7UIJ7_9PEZI</name>
<keyword evidence="7" id="KW-1185">Reference proteome</keyword>
<evidence type="ECO:0000313" key="6">
    <source>
        <dbReference type="EMBL" id="KAK5633105.1"/>
    </source>
</evidence>
<dbReference type="GO" id="GO:0004190">
    <property type="term" value="F:aspartic-type endopeptidase activity"/>
    <property type="evidence" value="ECO:0007669"/>
    <property type="project" value="InterPro"/>
</dbReference>
<keyword evidence="3" id="KW-1015">Disulfide bond</keyword>
<dbReference type="SUPFAM" id="SSF50630">
    <property type="entry name" value="Acid proteases"/>
    <property type="match status" value="1"/>
</dbReference>
<dbReference type="GO" id="GO:0000324">
    <property type="term" value="C:fungal-type vacuole"/>
    <property type="evidence" value="ECO:0007669"/>
    <property type="project" value="TreeGrafter"/>
</dbReference>
<feature type="active site" evidence="2">
    <location>
        <position position="61"/>
    </location>
</feature>
<dbReference type="InterPro" id="IPR001461">
    <property type="entry name" value="Aspartic_peptidase_A1"/>
</dbReference>
<dbReference type="CDD" id="cd05471">
    <property type="entry name" value="pepsin_like"/>
    <property type="match status" value="1"/>
</dbReference>
<protein>
    <recommendedName>
        <fullName evidence="5">Peptidase A1 domain-containing protein</fullName>
    </recommendedName>
</protein>
<reference evidence="6 7" key="1">
    <citation type="submission" date="2023-10" db="EMBL/GenBank/DDBJ databases">
        <title>Draft genome sequence of Xylaria bambusicola isolate GMP-LS, the root and basal stem rot pathogen of sugarcane in Indonesia.</title>
        <authorList>
            <person name="Selvaraj P."/>
            <person name="Muralishankar V."/>
            <person name="Muruganantham S."/>
            <person name="Sp S."/>
            <person name="Haryani S."/>
            <person name="Lau K.J.X."/>
            <person name="Naqvi N.I."/>
        </authorList>
    </citation>
    <scope>NUCLEOTIDE SEQUENCE [LARGE SCALE GENOMIC DNA]</scope>
    <source>
        <strain evidence="6">GMP-LS</strain>
    </source>
</reference>
<feature type="active site" evidence="2">
    <location>
        <position position="296"/>
    </location>
</feature>
<dbReference type="EMBL" id="JAWHQM010000030">
    <property type="protein sequence ID" value="KAK5633105.1"/>
    <property type="molecule type" value="Genomic_DNA"/>
</dbReference>
<dbReference type="InterPro" id="IPR021109">
    <property type="entry name" value="Peptidase_aspartic_dom_sf"/>
</dbReference>
<dbReference type="AlphaFoldDB" id="A0AAN7UIJ7"/>
<evidence type="ECO:0000256" key="2">
    <source>
        <dbReference type="PIRSR" id="PIRSR601461-1"/>
    </source>
</evidence>
<dbReference type="PROSITE" id="PS51767">
    <property type="entry name" value="PEPTIDASE_A1"/>
    <property type="match status" value="1"/>
</dbReference>
<keyword evidence="4" id="KW-0732">Signal</keyword>
<dbReference type="InterPro" id="IPR034164">
    <property type="entry name" value="Pepsin-like_dom"/>
</dbReference>